<feature type="non-terminal residue" evidence="2">
    <location>
        <position position="1"/>
    </location>
</feature>
<protein>
    <submittedName>
        <fullName evidence="2">Uncharacterized protein</fullName>
    </submittedName>
</protein>
<dbReference type="GeneID" id="93581370"/>
<accession>A0A1L9UIK1</accession>
<evidence type="ECO:0000256" key="1">
    <source>
        <dbReference type="SAM" id="Phobius"/>
    </source>
</evidence>
<evidence type="ECO:0000313" key="2">
    <source>
        <dbReference type="EMBL" id="OJJ71526.1"/>
    </source>
</evidence>
<keyword evidence="3" id="KW-1185">Reference proteome</keyword>
<sequence length="153" mass="16857">YLLAYGTTFTLPPLHTKEPNTSGRPKIKCDRLTGSQASPCGTNLESQKHLHPFSVFSFVAGPSQGVLGPSLTPASGNPYLDNIYLHLMVWSLDLVPFWVGRKSHPSCADHQSDSSMTRRRDRSCEVNLWGVVAAAPVTCLFWSVRSGLIKSWN</sequence>
<organism evidence="2 3">
    <name type="scientific">Aspergillus brasiliensis (strain CBS 101740 / IMI 381727 / IBT 21946)</name>
    <dbReference type="NCBI Taxonomy" id="767769"/>
    <lineage>
        <taxon>Eukaryota</taxon>
        <taxon>Fungi</taxon>
        <taxon>Dikarya</taxon>
        <taxon>Ascomycota</taxon>
        <taxon>Pezizomycotina</taxon>
        <taxon>Eurotiomycetes</taxon>
        <taxon>Eurotiomycetidae</taxon>
        <taxon>Eurotiales</taxon>
        <taxon>Aspergillaceae</taxon>
        <taxon>Aspergillus</taxon>
        <taxon>Aspergillus subgen. Circumdati</taxon>
    </lineage>
</organism>
<name>A0A1L9UIK1_ASPBC</name>
<keyword evidence="1" id="KW-0812">Transmembrane</keyword>
<dbReference type="AlphaFoldDB" id="A0A1L9UIK1"/>
<reference evidence="3" key="1">
    <citation type="journal article" date="2017" name="Genome Biol.">
        <title>Comparative genomics reveals high biological diversity and specific adaptations in the industrially and medically important fungal genus Aspergillus.</title>
        <authorList>
            <person name="de Vries R.P."/>
            <person name="Riley R."/>
            <person name="Wiebenga A."/>
            <person name="Aguilar-Osorio G."/>
            <person name="Amillis S."/>
            <person name="Uchima C.A."/>
            <person name="Anderluh G."/>
            <person name="Asadollahi M."/>
            <person name="Askin M."/>
            <person name="Barry K."/>
            <person name="Battaglia E."/>
            <person name="Bayram O."/>
            <person name="Benocci T."/>
            <person name="Braus-Stromeyer S.A."/>
            <person name="Caldana C."/>
            <person name="Canovas D."/>
            <person name="Cerqueira G.C."/>
            <person name="Chen F."/>
            <person name="Chen W."/>
            <person name="Choi C."/>
            <person name="Clum A."/>
            <person name="Dos Santos R.A."/>
            <person name="Damasio A.R."/>
            <person name="Diallinas G."/>
            <person name="Emri T."/>
            <person name="Fekete E."/>
            <person name="Flipphi M."/>
            <person name="Freyberg S."/>
            <person name="Gallo A."/>
            <person name="Gournas C."/>
            <person name="Habgood R."/>
            <person name="Hainaut M."/>
            <person name="Harispe M.L."/>
            <person name="Henrissat B."/>
            <person name="Hilden K.S."/>
            <person name="Hope R."/>
            <person name="Hossain A."/>
            <person name="Karabika E."/>
            <person name="Karaffa L."/>
            <person name="Karanyi Z."/>
            <person name="Krasevec N."/>
            <person name="Kuo A."/>
            <person name="Kusch H."/>
            <person name="LaButti K."/>
            <person name="Lagendijk E.L."/>
            <person name="Lapidus A."/>
            <person name="Levasseur A."/>
            <person name="Lindquist E."/>
            <person name="Lipzen A."/>
            <person name="Logrieco A.F."/>
            <person name="MacCabe A."/>
            <person name="Maekelae M.R."/>
            <person name="Malavazi I."/>
            <person name="Melin P."/>
            <person name="Meyer V."/>
            <person name="Mielnichuk N."/>
            <person name="Miskei M."/>
            <person name="Molnar A.P."/>
            <person name="Mule G."/>
            <person name="Ngan C.Y."/>
            <person name="Orejas M."/>
            <person name="Orosz E."/>
            <person name="Ouedraogo J.P."/>
            <person name="Overkamp K.M."/>
            <person name="Park H.-S."/>
            <person name="Perrone G."/>
            <person name="Piumi F."/>
            <person name="Punt P.J."/>
            <person name="Ram A.F."/>
            <person name="Ramon A."/>
            <person name="Rauscher S."/>
            <person name="Record E."/>
            <person name="Riano-Pachon D.M."/>
            <person name="Robert V."/>
            <person name="Roehrig J."/>
            <person name="Ruller R."/>
            <person name="Salamov A."/>
            <person name="Salih N.S."/>
            <person name="Samson R.A."/>
            <person name="Sandor E."/>
            <person name="Sanguinetti M."/>
            <person name="Schuetze T."/>
            <person name="Sepcic K."/>
            <person name="Shelest E."/>
            <person name="Sherlock G."/>
            <person name="Sophianopoulou V."/>
            <person name="Squina F.M."/>
            <person name="Sun H."/>
            <person name="Susca A."/>
            <person name="Todd R.B."/>
            <person name="Tsang A."/>
            <person name="Unkles S.E."/>
            <person name="van de Wiele N."/>
            <person name="van Rossen-Uffink D."/>
            <person name="Oliveira J.V."/>
            <person name="Vesth T.C."/>
            <person name="Visser J."/>
            <person name="Yu J.-H."/>
            <person name="Zhou M."/>
            <person name="Andersen M.R."/>
            <person name="Archer D.B."/>
            <person name="Baker S.E."/>
            <person name="Benoit I."/>
            <person name="Brakhage A.A."/>
            <person name="Braus G.H."/>
            <person name="Fischer R."/>
            <person name="Frisvad J.C."/>
            <person name="Goldman G.H."/>
            <person name="Houbraken J."/>
            <person name="Oakley B."/>
            <person name="Pocsi I."/>
            <person name="Scazzocchio C."/>
            <person name="Seiboth B."/>
            <person name="vanKuyk P.A."/>
            <person name="Wortman J."/>
            <person name="Dyer P.S."/>
            <person name="Grigoriev I.V."/>
        </authorList>
    </citation>
    <scope>NUCLEOTIDE SEQUENCE [LARGE SCALE GENOMIC DNA]</scope>
    <source>
        <strain evidence="3">CBS 101740 / IMI 381727 / IBT 21946</strain>
    </source>
</reference>
<dbReference type="VEuPathDB" id="FungiDB:ASPBRDRAFT_673952"/>
<feature type="transmembrane region" description="Helical" evidence="1">
    <location>
        <begin position="126"/>
        <end position="144"/>
    </location>
</feature>
<dbReference type="Proteomes" id="UP000184499">
    <property type="component" value="Unassembled WGS sequence"/>
</dbReference>
<dbReference type="RefSeq" id="XP_067478774.1">
    <property type="nucleotide sequence ID" value="XM_067628882.1"/>
</dbReference>
<keyword evidence="1" id="KW-1133">Transmembrane helix</keyword>
<keyword evidence="1" id="KW-0472">Membrane</keyword>
<dbReference type="EMBL" id="KV878684">
    <property type="protein sequence ID" value="OJJ71526.1"/>
    <property type="molecule type" value="Genomic_DNA"/>
</dbReference>
<evidence type="ECO:0000313" key="3">
    <source>
        <dbReference type="Proteomes" id="UP000184499"/>
    </source>
</evidence>
<gene>
    <name evidence="2" type="ORF">ASPBRDRAFT_673952</name>
</gene>
<proteinExistence type="predicted"/>